<keyword evidence="3" id="KW-0805">Transcription regulation</keyword>
<feature type="compositionally biased region" description="Low complexity" evidence="7">
    <location>
        <begin position="157"/>
        <end position="189"/>
    </location>
</feature>
<evidence type="ECO:0000313" key="9">
    <source>
        <dbReference type="EMBL" id="KAJ4436283.1"/>
    </source>
</evidence>
<comment type="caution">
    <text evidence="9">The sequence shown here is derived from an EMBL/GenBank/DDBJ whole genome shotgun (WGS) entry which is preliminary data.</text>
</comment>
<organism evidence="9 10">
    <name type="scientific">Periplaneta americana</name>
    <name type="common">American cockroach</name>
    <name type="synonym">Blatta americana</name>
    <dbReference type="NCBI Taxonomy" id="6978"/>
    <lineage>
        <taxon>Eukaryota</taxon>
        <taxon>Metazoa</taxon>
        <taxon>Ecdysozoa</taxon>
        <taxon>Arthropoda</taxon>
        <taxon>Hexapoda</taxon>
        <taxon>Insecta</taxon>
        <taxon>Pterygota</taxon>
        <taxon>Neoptera</taxon>
        <taxon>Polyneoptera</taxon>
        <taxon>Dictyoptera</taxon>
        <taxon>Blattodea</taxon>
        <taxon>Blattoidea</taxon>
        <taxon>Blattidae</taxon>
        <taxon>Blattinae</taxon>
        <taxon>Periplaneta</taxon>
    </lineage>
</organism>
<protein>
    <recommendedName>
        <fullName evidence="2">Regulatory protein zeste</fullName>
    </recommendedName>
</protein>
<gene>
    <name evidence="9" type="ORF">ANN_18914</name>
</gene>
<evidence type="ECO:0000259" key="8">
    <source>
        <dbReference type="Pfam" id="PF13873"/>
    </source>
</evidence>
<sequence length="263" mass="29500">MAAKRGKNFDDFEKNFLIELIADYKHIIENKKTDSVTMERYKTGGGVFIPNLSETGSKIINLLQPQFKPLDTAYDSSAQYFGHDDVIYEVEVDAADYLGTSGAQDNQVDLCVLEDASLRVLDSQSEETAVPVHQPSTACTTQSTVSSVPHLTTISTQTTLDTIPHPSTDTSQSTPTTTQSHPTTGTSQQKGAVRKCINKNSTIEIKLKKADEEIRLIQEEHKVKLQHMEMEHKAKMQLIEYEIELKKLEIEYKKAEYKAKCLD</sequence>
<evidence type="ECO:0000256" key="1">
    <source>
        <dbReference type="ARBA" id="ARBA00011764"/>
    </source>
</evidence>
<proteinExistence type="predicted"/>
<evidence type="ECO:0000256" key="5">
    <source>
        <dbReference type="ARBA" id="ARBA00025466"/>
    </source>
</evidence>
<dbReference type="Proteomes" id="UP001148838">
    <property type="component" value="Unassembled WGS sequence"/>
</dbReference>
<reference evidence="9 10" key="1">
    <citation type="journal article" date="2022" name="Allergy">
        <title>Genome assembly and annotation of Periplaneta americana reveal a comprehensive cockroach allergen profile.</title>
        <authorList>
            <person name="Wang L."/>
            <person name="Xiong Q."/>
            <person name="Saelim N."/>
            <person name="Wang L."/>
            <person name="Nong W."/>
            <person name="Wan A.T."/>
            <person name="Shi M."/>
            <person name="Liu X."/>
            <person name="Cao Q."/>
            <person name="Hui J.H.L."/>
            <person name="Sookrung N."/>
            <person name="Leung T.F."/>
            <person name="Tungtrongchitr A."/>
            <person name="Tsui S.K.W."/>
        </authorList>
    </citation>
    <scope>NUCLEOTIDE SEQUENCE [LARGE SCALE GENOMIC DNA]</scope>
    <source>
        <strain evidence="9">PWHHKU_190912</strain>
    </source>
</reference>
<accession>A0ABQ8SQK4</accession>
<comment type="subunit">
    <text evidence="1">Self-associates forming complexes of several hundred monomers.</text>
</comment>
<comment type="function">
    <text evidence="5">Involved in transvection phenomena (= synapsis-dependent gene expression), where the synaptic pairing of chromosomes carrying genes with which zeste interacts influences the expression of these genes. Zeste binds to DNA and stimulates transcription from a nearby promoter.</text>
</comment>
<evidence type="ECO:0000256" key="6">
    <source>
        <dbReference type="SAM" id="Coils"/>
    </source>
</evidence>
<evidence type="ECO:0000256" key="2">
    <source>
        <dbReference type="ARBA" id="ARBA00016807"/>
    </source>
</evidence>
<evidence type="ECO:0000256" key="4">
    <source>
        <dbReference type="ARBA" id="ARBA00023163"/>
    </source>
</evidence>
<dbReference type="EMBL" id="JAJSOF020000023">
    <property type="protein sequence ID" value="KAJ4436283.1"/>
    <property type="molecule type" value="Genomic_DNA"/>
</dbReference>
<keyword evidence="4" id="KW-0804">Transcription</keyword>
<evidence type="ECO:0000256" key="7">
    <source>
        <dbReference type="SAM" id="MobiDB-lite"/>
    </source>
</evidence>
<keyword evidence="6" id="KW-0175">Coiled coil</keyword>
<dbReference type="InterPro" id="IPR028002">
    <property type="entry name" value="Myb_DNA-bind_5"/>
</dbReference>
<keyword evidence="10" id="KW-1185">Reference proteome</keyword>
<feature type="coiled-coil region" evidence="6">
    <location>
        <begin position="200"/>
        <end position="258"/>
    </location>
</feature>
<dbReference type="PANTHER" id="PTHR21411:SF0">
    <property type="entry name" value="REGULATORY PROTEIN ZESTE"/>
    <property type="match status" value="1"/>
</dbReference>
<evidence type="ECO:0000313" key="10">
    <source>
        <dbReference type="Proteomes" id="UP001148838"/>
    </source>
</evidence>
<evidence type="ECO:0000256" key="3">
    <source>
        <dbReference type="ARBA" id="ARBA00023015"/>
    </source>
</evidence>
<name>A0ABQ8SQK4_PERAM</name>
<feature type="region of interest" description="Disordered" evidence="7">
    <location>
        <begin position="157"/>
        <end position="193"/>
    </location>
</feature>
<feature type="domain" description="Myb/SANT-like DNA-binding" evidence="8">
    <location>
        <begin position="5"/>
        <end position="39"/>
    </location>
</feature>
<dbReference type="PANTHER" id="PTHR21411">
    <property type="entry name" value="APONTIC"/>
    <property type="match status" value="1"/>
</dbReference>
<dbReference type="Pfam" id="PF13873">
    <property type="entry name" value="Myb_DNA-bind_5"/>
    <property type="match status" value="1"/>
</dbReference>